<reference evidence="2" key="1">
    <citation type="submission" date="2021-01" db="EMBL/GenBank/DDBJ databases">
        <authorList>
            <person name="Corre E."/>
            <person name="Pelletier E."/>
            <person name="Niang G."/>
            <person name="Scheremetjew M."/>
            <person name="Finn R."/>
            <person name="Kale V."/>
            <person name="Holt S."/>
            <person name="Cochrane G."/>
            <person name="Meng A."/>
            <person name="Brown T."/>
            <person name="Cohen L."/>
        </authorList>
    </citation>
    <scope>NUCLEOTIDE SEQUENCE</scope>
    <source>
        <strain evidence="2">RCC3387</strain>
    </source>
</reference>
<name>A0A7S2LY75_9DINO</name>
<evidence type="ECO:0000256" key="1">
    <source>
        <dbReference type="SAM" id="MobiDB-lite"/>
    </source>
</evidence>
<feature type="region of interest" description="Disordered" evidence="1">
    <location>
        <begin position="10"/>
        <end position="29"/>
    </location>
</feature>
<sequence length="210" mass="22431">MPRMLAPAFQGSPHAHAPASTPPQFVPSPLATQTTAPMYQCPAPGDGSAAQLIWCCGAHEHAAEDMLFLHFSVQAAMEPVSTTFFDNTSAFTRWLFSQPRGSVTPSSIVIVGWRQAKPVAHAIHAARTGDTSLLRHDLQRPELSHVQPPGSDHPASTAVHAMIVHVPEPSQGSVRAFRWASEDGVRLTGLGIEVTLSIAALEMSVRGHLG</sequence>
<gene>
    <name evidence="2" type="ORF">BRAN1462_LOCUS43698</name>
</gene>
<accession>A0A7S2LY75</accession>
<dbReference type="EMBL" id="HBGW01068556">
    <property type="protein sequence ID" value="CAD9617850.1"/>
    <property type="molecule type" value="Transcribed_RNA"/>
</dbReference>
<organism evidence="2">
    <name type="scientific">Zooxanthella nutricula</name>
    <dbReference type="NCBI Taxonomy" id="1333877"/>
    <lineage>
        <taxon>Eukaryota</taxon>
        <taxon>Sar</taxon>
        <taxon>Alveolata</taxon>
        <taxon>Dinophyceae</taxon>
        <taxon>Peridiniales</taxon>
        <taxon>Peridiniales incertae sedis</taxon>
        <taxon>Zooxanthella</taxon>
    </lineage>
</organism>
<evidence type="ECO:0000313" key="2">
    <source>
        <dbReference type="EMBL" id="CAD9617850.1"/>
    </source>
</evidence>
<dbReference type="AlphaFoldDB" id="A0A7S2LY75"/>
<protein>
    <submittedName>
        <fullName evidence="2">Uncharacterized protein</fullName>
    </submittedName>
</protein>
<proteinExistence type="predicted"/>